<dbReference type="Pfam" id="PF06761">
    <property type="entry name" value="IcmF-related"/>
    <property type="match status" value="1"/>
</dbReference>
<keyword evidence="3" id="KW-0472">Membrane</keyword>
<keyword evidence="3" id="KW-1133">Transmembrane helix</keyword>
<dbReference type="InterPro" id="IPR025743">
    <property type="entry name" value="TssM1_N"/>
</dbReference>
<feature type="transmembrane region" description="Helical" evidence="3">
    <location>
        <begin position="477"/>
        <end position="496"/>
    </location>
</feature>
<accession>A0A1H2ZKE6</accession>
<feature type="domain" description="Type VI secretion system IcmF C-terminal" evidence="4">
    <location>
        <begin position="1076"/>
        <end position="1182"/>
    </location>
</feature>
<feature type="transmembrane region" description="Helical" evidence="3">
    <location>
        <begin position="39"/>
        <end position="58"/>
    </location>
</feature>
<dbReference type="InterPro" id="IPR017731">
    <property type="entry name" value="TssM1-like"/>
</dbReference>
<sequence>MWRQLKSGLGRWIPGASSAQRDMNQAKGMTNRAKGWRRWGMLLGGLLVIVAVVAVWWWGPTWEVAGVRPLAPWSHRLLVTLTLVAVVAVTWGMRLARHLRDLKAEQQHAEQLQQDPSQAEVEQQEANLDAMLNELEANLGGGPRARYRLPWYLVMGVENAGKTSLINRSGQNFALTRVMKASGRGQRGRLGFDWWIGDKAVLIDPDGELLTQGALENGSVVETQRRLWENFVDWLGRHRPRRPLDGVVLVLDLARLSDAQVAVRKAYASLLRARLRELMEQHGARLPVYITFSKMDLLHGFDEFFRHYSRTARRTPMGFTFSPASIDEPAAWEQEFLAGYDAMLERLNRSLPALLAECRDHHEREAVFRFTRQLAGLREVMAEFLSEALSSDRFSTAAMVRGAYFTSVYQQGVPEDPFVDAASRRYGMSGSVHAAHRAARSALYFTEELFDKVIYPEAGLAENNARVLQRRRRLRRASVLACLFVGAAVVGGWSHYYQKNSQALAAVREDAESLDVLAVDELSRDDPTGAGLLEPLDRLRQAMQTFGDSHDHVSWLKDMGLYQGAGVGRQIDDAYMAMLEHQFLPAVMIGIMDDMNRAESGSNEKLALLRLLRMISDASGRQSERVHDVMANRWQQAFPQRGDTQRRLLKHLDYAMAHTNLVGHAAAGDQRAELAMAPFQGSITSAQEELGRQPMAERVYTTLKERSDRRSGAILDLSYEVGPVFTAVFQSDEKSALRIPSLLTQAGFERVFLQQLDQAVDLALIDLWVLGNREDIDFSETDKDRLTSALRERYASDYHATWRQALASIELDDMNSLSRTVELMDTLLGASRPMDRLVDEVAQQTRLYPDLPEDDEAARRALERSPRYQLAREVEKPFRALNALPEDDDDRSSLEDIKSAMADLRDYLEAIQEDNDTGRAAFVAARDRLALQGGAPIDDLERLADDMPAPVDRLLGQLADRSWQLLMKRAISHLETQWIDDVVVPYEETLAGRYPLVASSDRDVALEDFETFFAQDGVLDGFYQDQLQPFVEAAPEELRDDDGESLLDDDVFVAIEQAERIREAYFDRDGALDVEFRLEPVNLSSDKRRSVISVDGQLIEYTHGTRRSVSMVWPNGVRGANESRLTLVPSEVNRSPRSVRRDGAWAWFRLMDEAEIVGASERELDLRFNVDGGSMRYRLRADGSRNPFTRQLVGDFHLPTALYAEGDSDADDA</sequence>
<keyword evidence="1" id="KW-0175">Coiled coil</keyword>
<dbReference type="CDD" id="cd00882">
    <property type="entry name" value="Ras_like_GTPase"/>
    <property type="match status" value="1"/>
</dbReference>
<evidence type="ECO:0000259" key="5">
    <source>
        <dbReference type="Pfam" id="PF06761"/>
    </source>
</evidence>
<dbReference type="PANTHER" id="PTHR36153">
    <property type="entry name" value="INNER MEMBRANE PROTEIN-RELATED"/>
    <property type="match status" value="1"/>
</dbReference>
<dbReference type="AlphaFoldDB" id="A0A1H2ZKE6"/>
<feature type="region of interest" description="Disordered" evidence="2">
    <location>
        <begin position="1"/>
        <end position="27"/>
    </location>
</feature>
<dbReference type="Proteomes" id="UP000198500">
    <property type="component" value="Unassembled WGS sequence"/>
</dbReference>
<dbReference type="Pfam" id="PF06744">
    <property type="entry name" value="IcmF_C"/>
    <property type="match status" value="1"/>
</dbReference>
<reference evidence="7 8" key="1">
    <citation type="submission" date="2016-10" db="EMBL/GenBank/DDBJ databases">
        <authorList>
            <person name="de Groot N.N."/>
        </authorList>
    </citation>
    <scope>NUCLEOTIDE SEQUENCE [LARGE SCALE GENOMIC DNA]</scope>
    <source>
        <strain evidence="7 8">DSM 19219</strain>
    </source>
</reference>
<keyword evidence="3" id="KW-0812">Transmembrane</keyword>
<evidence type="ECO:0000259" key="6">
    <source>
        <dbReference type="Pfam" id="PF14331"/>
    </source>
</evidence>
<dbReference type="InterPro" id="IPR053156">
    <property type="entry name" value="T6SS_TssM-like"/>
</dbReference>
<evidence type="ECO:0000256" key="1">
    <source>
        <dbReference type="SAM" id="Coils"/>
    </source>
</evidence>
<gene>
    <name evidence="7" type="ORF">SAMN05443545_104176</name>
</gene>
<feature type="domain" description="Type VI secretion system component TssM1 N-terminal" evidence="6">
    <location>
        <begin position="223"/>
        <end position="481"/>
    </location>
</feature>
<keyword evidence="8" id="KW-1185">Reference proteome</keyword>
<dbReference type="STRING" id="574349.SAMN05443545_104176"/>
<dbReference type="Pfam" id="PF14331">
    <property type="entry name" value="IcmF-related_N"/>
    <property type="match status" value="1"/>
</dbReference>
<evidence type="ECO:0000256" key="2">
    <source>
        <dbReference type="SAM" id="MobiDB-lite"/>
    </source>
</evidence>
<dbReference type="InterPro" id="IPR010623">
    <property type="entry name" value="IcmF_C"/>
</dbReference>
<dbReference type="PANTHER" id="PTHR36153:SF5">
    <property type="entry name" value="EXPORTED PROTEIN"/>
    <property type="match status" value="1"/>
</dbReference>
<dbReference type="SUPFAM" id="SSF52540">
    <property type="entry name" value="P-loop containing nucleoside triphosphate hydrolases"/>
    <property type="match status" value="1"/>
</dbReference>
<feature type="domain" description="IcmF-related" evidence="5">
    <location>
        <begin position="533"/>
        <end position="846"/>
    </location>
</feature>
<feature type="coiled-coil region" evidence="1">
    <location>
        <begin position="95"/>
        <end position="138"/>
    </location>
</feature>
<evidence type="ECO:0000256" key="3">
    <source>
        <dbReference type="SAM" id="Phobius"/>
    </source>
</evidence>
<proteinExistence type="predicted"/>
<evidence type="ECO:0000259" key="4">
    <source>
        <dbReference type="Pfam" id="PF06744"/>
    </source>
</evidence>
<dbReference type="OrthoDB" id="9758229at2"/>
<dbReference type="InterPro" id="IPR009612">
    <property type="entry name" value="IcmF-rel"/>
</dbReference>
<feature type="transmembrane region" description="Helical" evidence="3">
    <location>
        <begin position="78"/>
        <end position="96"/>
    </location>
</feature>
<protein>
    <submittedName>
        <fullName evidence="7">Type VI secretion system protein ImpL</fullName>
    </submittedName>
</protein>
<evidence type="ECO:0000313" key="8">
    <source>
        <dbReference type="Proteomes" id="UP000198500"/>
    </source>
</evidence>
<dbReference type="NCBIfam" id="TIGR03348">
    <property type="entry name" value="VI_IcmF"/>
    <property type="match status" value="1"/>
</dbReference>
<name>A0A1H2ZKE6_9GAMM</name>
<evidence type="ECO:0000313" key="7">
    <source>
        <dbReference type="EMBL" id="SDX17903.1"/>
    </source>
</evidence>
<dbReference type="EMBL" id="FNNI01000004">
    <property type="protein sequence ID" value="SDX17903.1"/>
    <property type="molecule type" value="Genomic_DNA"/>
</dbReference>
<organism evidence="7 8">
    <name type="scientific">Aidingimonas halophila</name>
    <dbReference type="NCBI Taxonomy" id="574349"/>
    <lineage>
        <taxon>Bacteria</taxon>
        <taxon>Pseudomonadati</taxon>
        <taxon>Pseudomonadota</taxon>
        <taxon>Gammaproteobacteria</taxon>
        <taxon>Oceanospirillales</taxon>
        <taxon>Halomonadaceae</taxon>
        <taxon>Aidingimonas</taxon>
    </lineage>
</organism>
<dbReference type="InterPro" id="IPR027417">
    <property type="entry name" value="P-loop_NTPase"/>
</dbReference>